<comment type="function">
    <text evidence="6 7">Involved in the assembly process of the P-ring formation. It may associate with FlgF on the rod constituting a structure essential for the P-ring assembly or may act as a modulator protein for the P-ring assembly.</text>
</comment>
<dbReference type="Pfam" id="PF13144">
    <property type="entry name" value="ChapFlgA"/>
    <property type="match status" value="1"/>
</dbReference>
<dbReference type="RefSeq" id="WP_342855108.1">
    <property type="nucleotide sequence ID" value="NZ_JBBMRA010000024.1"/>
</dbReference>
<keyword evidence="9" id="KW-0282">Flagellum</keyword>
<evidence type="ECO:0000259" key="8">
    <source>
        <dbReference type="SMART" id="SM00858"/>
    </source>
</evidence>
<dbReference type="InterPro" id="IPR039246">
    <property type="entry name" value="Flagellar_FlgA"/>
</dbReference>
<feature type="domain" description="SAF" evidence="8">
    <location>
        <begin position="107"/>
        <end position="169"/>
    </location>
</feature>
<dbReference type="InterPro" id="IPR017585">
    <property type="entry name" value="SAF_FlgA"/>
</dbReference>
<evidence type="ECO:0000313" key="9">
    <source>
        <dbReference type="EMBL" id="MEM5537958.1"/>
    </source>
</evidence>
<comment type="similarity">
    <text evidence="2 7">Belongs to the FlgA family.</text>
</comment>
<protein>
    <recommendedName>
        <fullName evidence="3 7">Flagella basal body P-ring formation protein FlgA</fullName>
    </recommendedName>
</protein>
<keyword evidence="4 7" id="KW-0732">Signal</keyword>
<dbReference type="NCBIfam" id="TIGR03170">
    <property type="entry name" value="flgA_cterm"/>
    <property type="match status" value="1"/>
</dbReference>
<keyword evidence="7" id="KW-1005">Bacterial flagellum biogenesis</keyword>
<evidence type="ECO:0000256" key="6">
    <source>
        <dbReference type="ARBA" id="ARBA00025643"/>
    </source>
</evidence>
<organism evidence="9 10">
    <name type="scientific">Neptuniibacter pectenicola</name>
    <dbReference type="NCBI Taxonomy" id="1806669"/>
    <lineage>
        <taxon>Bacteria</taxon>
        <taxon>Pseudomonadati</taxon>
        <taxon>Pseudomonadota</taxon>
        <taxon>Gammaproteobacteria</taxon>
        <taxon>Oceanospirillales</taxon>
        <taxon>Oceanospirillaceae</taxon>
        <taxon>Neptuniibacter</taxon>
    </lineage>
</organism>
<dbReference type="InterPro" id="IPR013974">
    <property type="entry name" value="SAF"/>
</dbReference>
<dbReference type="Proteomes" id="UP001449225">
    <property type="component" value="Unassembled WGS sequence"/>
</dbReference>
<dbReference type="CDD" id="cd11614">
    <property type="entry name" value="SAF_CpaB_FlgA_like"/>
    <property type="match status" value="1"/>
</dbReference>
<dbReference type="SMART" id="SM00858">
    <property type="entry name" value="SAF"/>
    <property type="match status" value="1"/>
</dbReference>
<dbReference type="Gene3D" id="2.30.30.760">
    <property type="match status" value="1"/>
</dbReference>
<dbReference type="PANTHER" id="PTHR36307">
    <property type="entry name" value="FLAGELLA BASAL BODY P-RING FORMATION PROTEIN FLGA"/>
    <property type="match status" value="1"/>
</dbReference>
<gene>
    <name evidence="9" type="primary">flgA</name>
    <name evidence="9" type="ORF">WNY58_16360</name>
</gene>
<dbReference type="PANTHER" id="PTHR36307:SF1">
    <property type="entry name" value="FLAGELLA BASAL BODY P-RING FORMATION PROTEIN FLGA"/>
    <property type="match status" value="1"/>
</dbReference>
<accession>A0ABU9TW72</accession>
<reference evidence="9 10" key="1">
    <citation type="submission" date="2024-03" db="EMBL/GenBank/DDBJ databases">
        <title>Community enrichment and isolation of bacterial strains for fucoidan degradation.</title>
        <authorList>
            <person name="Sichert A."/>
        </authorList>
    </citation>
    <scope>NUCLEOTIDE SEQUENCE [LARGE SCALE GENOMIC DNA]</scope>
    <source>
        <strain evidence="9 10">AS76</strain>
    </source>
</reference>
<name>A0ABU9TW72_9GAMM</name>
<evidence type="ECO:0000256" key="4">
    <source>
        <dbReference type="ARBA" id="ARBA00022729"/>
    </source>
</evidence>
<evidence type="ECO:0000256" key="3">
    <source>
        <dbReference type="ARBA" id="ARBA00014754"/>
    </source>
</evidence>
<feature type="signal peptide" evidence="7">
    <location>
        <begin position="1"/>
        <end position="24"/>
    </location>
</feature>
<comment type="subcellular location">
    <subcellularLocation>
        <location evidence="1 7">Periplasm</location>
    </subcellularLocation>
</comment>
<dbReference type="Gene3D" id="3.90.1210.10">
    <property type="entry name" value="Antifreeze-like/N-acetylneuraminic acid synthase C-terminal domain"/>
    <property type="match status" value="1"/>
</dbReference>
<keyword evidence="9" id="KW-0969">Cilium</keyword>
<feature type="chain" id="PRO_5044999908" description="Flagella basal body P-ring formation protein FlgA" evidence="7">
    <location>
        <begin position="25"/>
        <end position="231"/>
    </location>
</feature>
<keyword evidence="10" id="KW-1185">Reference proteome</keyword>
<keyword evidence="9" id="KW-0966">Cell projection</keyword>
<dbReference type="InterPro" id="IPR036732">
    <property type="entry name" value="AFP_Neu5c_C_sf"/>
</dbReference>
<keyword evidence="5 7" id="KW-0574">Periplasm</keyword>
<evidence type="ECO:0000256" key="1">
    <source>
        <dbReference type="ARBA" id="ARBA00004418"/>
    </source>
</evidence>
<evidence type="ECO:0000256" key="7">
    <source>
        <dbReference type="RuleBase" id="RU362063"/>
    </source>
</evidence>
<sequence length="231" mass="25515">MNTYNLTRLFLLTTFLLFPINLFAANETDKLEHAATQYLHEHYKNSSPNARIEVKLNPISRKIKLKTCLLPYEFQTPKGSGSRITLRARCPSPLWQLFVAAEIKQFGLAVVAKSSLPRGTYISIQDIKIKEVDLTSLRSPYFTDTNAILGWTSKRSIAADTVITATMLKPPLAVSKGDALIIEAKRNGVSIRTSGTALENGSLGEQIKVRNDRSGFVIKAKVIQAGLVQAP</sequence>
<evidence type="ECO:0000256" key="2">
    <source>
        <dbReference type="ARBA" id="ARBA00010474"/>
    </source>
</evidence>
<dbReference type="Pfam" id="PF17656">
    <property type="entry name" value="ChapFlgA_N"/>
    <property type="match status" value="1"/>
</dbReference>
<dbReference type="InterPro" id="IPR041231">
    <property type="entry name" value="FlgA_N"/>
</dbReference>
<proteinExistence type="inferred from homology"/>
<evidence type="ECO:0000256" key="5">
    <source>
        <dbReference type="ARBA" id="ARBA00022764"/>
    </source>
</evidence>
<comment type="caution">
    <text evidence="9">The sequence shown here is derived from an EMBL/GenBank/DDBJ whole genome shotgun (WGS) entry which is preliminary data.</text>
</comment>
<dbReference type="EMBL" id="JBBMRA010000024">
    <property type="protein sequence ID" value="MEM5537958.1"/>
    <property type="molecule type" value="Genomic_DNA"/>
</dbReference>
<evidence type="ECO:0000313" key="10">
    <source>
        <dbReference type="Proteomes" id="UP001449225"/>
    </source>
</evidence>
<dbReference type="SUPFAM" id="SSF51269">
    <property type="entry name" value="AFP III-like domain"/>
    <property type="match status" value="1"/>
</dbReference>